<protein>
    <submittedName>
        <fullName evidence="10">Predicted PurR-regulated permease PerM</fullName>
    </submittedName>
</protein>
<dbReference type="AlphaFoldDB" id="A0A1I4W3K1"/>
<sequence length="284" mass="30497">MLIIIPSALLAISLGSNVTASIEAVKVFLEHGPIEPPAWLTDLPLFGARLDSYWQGLISGGNEAVILFKELLDPIRNFLLNLGNIIGQSLLQMIFAAFIGFFFYRDGEALIQTLRKGMMKLLGFSFGVDPLATIHNIVTGVVYGMFGAASAQAIAATIGFFIAGVPGAFLLGAATFVLSVIPMGPALLWGGASVWFVFQESYGWAIFMILWGTFVISSIDNFVKPYLISRESKLSFLLIVLGVTGGIIAYGFIGIFIGPPILAVGIALIQLWTERPATNTKSSL</sequence>
<feature type="transmembrane region" description="Helical" evidence="8">
    <location>
        <begin position="235"/>
        <end position="257"/>
    </location>
</feature>
<dbReference type="InterPro" id="IPR002549">
    <property type="entry name" value="AI-2E-like"/>
</dbReference>
<dbReference type="Pfam" id="PF01594">
    <property type="entry name" value="AI-2E_transport"/>
    <property type="match status" value="1"/>
</dbReference>
<keyword evidence="7 8" id="KW-0472">Membrane</keyword>
<evidence type="ECO:0000313" key="11">
    <source>
        <dbReference type="Proteomes" id="UP000183287"/>
    </source>
</evidence>
<feature type="transmembrane region" description="Helical" evidence="8">
    <location>
        <begin position="176"/>
        <end position="198"/>
    </location>
</feature>
<feature type="chain" id="PRO_5010296928" evidence="9">
    <location>
        <begin position="21"/>
        <end position="284"/>
    </location>
</feature>
<keyword evidence="9" id="KW-0732">Signal</keyword>
<dbReference type="GO" id="GO:0005886">
    <property type="term" value="C:plasma membrane"/>
    <property type="evidence" value="ECO:0007669"/>
    <property type="project" value="UniProtKB-SubCell"/>
</dbReference>
<feature type="transmembrane region" description="Helical" evidence="8">
    <location>
        <begin position="204"/>
        <end position="223"/>
    </location>
</feature>
<dbReference type="Proteomes" id="UP000183287">
    <property type="component" value="Unassembled WGS sequence"/>
</dbReference>
<feature type="signal peptide" evidence="9">
    <location>
        <begin position="1"/>
        <end position="20"/>
    </location>
</feature>
<evidence type="ECO:0000256" key="9">
    <source>
        <dbReference type="SAM" id="SignalP"/>
    </source>
</evidence>
<keyword evidence="4" id="KW-1003">Cell membrane</keyword>
<reference evidence="11" key="1">
    <citation type="submission" date="2016-10" db="EMBL/GenBank/DDBJ databases">
        <authorList>
            <person name="Varghese N."/>
            <person name="Submissions S."/>
        </authorList>
    </citation>
    <scope>NUCLEOTIDE SEQUENCE [LARGE SCALE GENOMIC DNA]</scope>
    <source>
        <strain evidence="11">Nm44</strain>
    </source>
</reference>
<dbReference type="EMBL" id="FOUB01000098">
    <property type="protein sequence ID" value="SFN08234.1"/>
    <property type="molecule type" value="Genomic_DNA"/>
</dbReference>
<comment type="similarity">
    <text evidence="2">Belongs to the autoinducer-2 exporter (AI-2E) (TC 2.A.86) family.</text>
</comment>
<comment type="subcellular location">
    <subcellularLocation>
        <location evidence="1">Cell membrane</location>
        <topology evidence="1">Multi-pass membrane protein</topology>
    </subcellularLocation>
</comment>
<dbReference type="PANTHER" id="PTHR21716">
    <property type="entry name" value="TRANSMEMBRANE PROTEIN"/>
    <property type="match status" value="1"/>
</dbReference>
<keyword evidence="5 8" id="KW-0812">Transmembrane</keyword>
<keyword evidence="11" id="KW-1185">Reference proteome</keyword>
<feature type="transmembrane region" description="Helical" evidence="8">
    <location>
        <begin position="124"/>
        <end position="146"/>
    </location>
</feature>
<evidence type="ECO:0000256" key="1">
    <source>
        <dbReference type="ARBA" id="ARBA00004651"/>
    </source>
</evidence>
<evidence type="ECO:0000256" key="5">
    <source>
        <dbReference type="ARBA" id="ARBA00022692"/>
    </source>
</evidence>
<feature type="transmembrane region" description="Helical" evidence="8">
    <location>
        <begin position="85"/>
        <end position="104"/>
    </location>
</feature>
<evidence type="ECO:0000256" key="2">
    <source>
        <dbReference type="ARBA" id="ARBA00009773"/>
    </source>
</evidence>
<evidence type="ECO:0000256" key="8">
    <source>
        <dbReference type="SAM" id="Phobius"/>
    </source>
</evidence>
<evidence type="ECO:0000256" key="4">
    <source>
        <dbReference type="ARBA" id="ARBA00022475"/>
    </source>
</evidence>
<name>A0A1I4W3K1_9PROT</name>
<keyword evidence="6 8" id="KW-1133">Transmembrane helix</keyword>
<gene>
    <name evidence="10" type="ORF">SAMN05421863_10989</name>
</gene>
<dbReference type="PANTHER" id="PTHR21716:SF67">
    <property type="entry name" value="TRANSPORT PROTEIN YDIK-RELATED"/>
    <property type="match status" value="1"/>
</dbReference>
<evidence type="ECO:0000256" key="7">
    <source>
        <dbReference type="ARBA" id="ARBA00023136"/>
    </source>
</evidence>
<accession>A0A1I4W3K1</accession>
<evidence type="ECO:0000256" key="6">
    <source>
        <dbReference type="ARBA" id="ARBA00022989"/>
    </source>
</evidence>
<keyword evidence="3" id="KW-0813">Transport</keyword>
<proteinExistence type="inferred from homology"/>
<evidence type="ECO:0000313" key="10">
    <source>
        <dbReference type="EMBL" id="SFN08234.1"/>
    </source>
</evidence>
<organism evidence="10 11">
    <name type="scientific">Nitrosomonas communis</name>
    <dbReference type="NCBI Taxonomy" id="44574"/>
    <lineage>
        <taxon>Bacteria</taxon>
        <taxon>Pseudomonadati</taxon>
        <taxon>Pseudomonadota</taxon>
        <taxon>Betaproteobacteria</taxon>
        <taxon>Nitrosomonadales</taxon>
        <taxon>Nitrosomonadaceae</taxon>
        <taxon>Nitrosomonas</taxon>
    </lineage>
</organism>
<feature type="transmembrane region" description="Helical" evidence="8">
    <location>
        <begin position="152"/>
        <end position="171"/>
    </location>
</feature>
<evidence type="ECO:0000256" key="3">
    <source>
        <dbReference type="ARBA" id="ARBA00022448"/>
    </source>
</evidence>